<accession>A0A1H1DA75</accession>
<keyword evidence="1" id="KW-0732">Signal</keyword>
<sequence length="381" mass="41193">MILREVSGLSLLMLRTTGAATALLILPYSGVACAATWQSTVAVPTTVEHDSNPLLVGNNKKAVTRTIIAPDATIVGTSDRDQLNIGLGVNVVHSSDTSVVRDREDPNLRLGWQRDTETGAYGLTASYVESSTLSSTVQETGVIAPDGTQRQSTVGGNWRSALSDRTTLANEAEYTDVRYDINSLTSYDELSNRVSLSYAWSDRLELFTRFGARRYEPTSGSGVASSNSYTPTAGFNFKISENLEGSAYAGVNQVSGTNSNPTGQGGFNLHYAGERFDTTFDASRSTIANGDGGFVESDNLRATWSYSVDELIRTGIDTSWQKTTGVSASTLKNFNTWVSRDLSPFWVARLSFTYKQRLQSGFADASANVVGLTLTYSYPEL</sequence>
<dbReference type="EMBL" id="FNKJ01000003">
    <property type="protein sequence ID" value="SDQ73451.1"/>
    <property type="molecule type" value="Genomic_DNA"/>
</dbReference>
<organism evidence="2 3">
    <name type="scientific">Pseudomonas moorei</name>
    <dbReference type="NCBI Taxonomy" id="395599"/>
    <lineage>
        <taxon>Bacteria</taxon>
        <taxon>Pseudomonadati</taxon>
        <taxon>Pseudomonadota</taxon>
        <taxon>Gammaproteobacteria</taxon>
        <taxon>Pseudomonadales</taxon>
        <taxon>Pseudomonadaceae</taxon>
        <taxon>Pseudomonas</taxon>
    </lineage>
</organism>
<dbReference type="PROSITE" id="PS51257">
    <property type="entry name" value="PROKAR_LIPOPROTEIN"/>
    <property type="match status" value="1"/>
</dbReference>
<reference evidence="3" key="1">
    <citation type="submission" date="2016-10" db="EMBL/GenBank/DDBJ databases">
        <authorList>
            <person name="Varghese N."/>
            <person name="Submissions S."/>
        </authorList>
    </citation>
    <scope>NUCLEOTIDE SEQUENCE [LARGE SCALE GENOMIC DNA]</scope>
    <source>
        <strain evidence="3">BS3775</strain>
    </source>
</reference>
<evidence type="ECO:0000313" key="2">
    <source>
        <dbReference type="EMBL" id="SDQ73451.1"/>
    </source>
</evidence>
<evidence type="ECO:0000313" key="3">
    <source>
        <dbReference type="Proteomes" id="UP000199570"/>
    </source>
</evidence>
<feature type="signal peptide" evidence="1">
    <location>
        <begin position="1"/>
        <end position="34"/>
    </location>
</feature>
<evidence type="ECO:0000256" key="1">
    <source>
        <dbReference type="SAM" id="SignalP"/>
    </source>
</evidence>
<name>A0A1H1DA75_9PSED</name>
<proteinExistence type="predicted"/>
<gene>
    <name evidence="2" type="ORF">SAMN04490195_1633</name>
</gene>
<dbReference type="AlphaFoldDB" id="A0A1H1DA75"/>
<protein>
    <recommendedName>
        <fullName evidence="4">DUF481 domain-containing protein</fullName>
    </recommendedName>
</protein>
<feature type="chain" id="PRO_5011776405" description="DUF481 domain-containing protein" evidence="1">
    <location>
        <begin position="35"/>
        <end position="381"/>
    </location>
</feature>
<dbReference type="Proteomes" id="UP000199570">
    <property type="component" value="Unassembled WGS sequence"/>
</dbReference>
<evidence type="ECO:0008006" key="4">
    <source>
        <dbReference type="Google" id="ProtNLM"/>
    </source>
</evidence>
<keyword evidence="3" id="KW-1185">Reference proteome</keyword>